<sequence length="219" mass="24018">MCDARLFLPQIGALSAGRSVMVPEISGKDSIAALAAQALDQAPPRFALAGLSMGGIVAMEMLHQQPDRIAGLALMNTNPRAELPEVREGRQAQIDAARRGGMMALMAERMFPLYSRGPDAGITDIAARMARDLGPDVFVRQSLALRDRQDRSRTLRESRLPTLILGGMQDRLCPPERHHFMAALMPHARLVMLDDAAHLTTLERADETCAALKDWLEEL</sequence>
<organism evidence="2 3">
    <name type="scientific">Paracoccus siganidrum</name>
    <dbReference type="NCBI Taxonomy" id="1276757"/>
    <lineage>
        <taxon>Bacteria</taxon>
        <taxon>Pseudomonadati</taxon>
        <taxon>Pseudomonadota</taxon>
        <taxon>Alphaproteobacteria</taxon>
        <taxon>Rhodobacterales</taxon>
        <taxon>Paracoccaceae</taxon>
        <taxon>Paracoccus</taxon>
    </lineage>
</organism>
<evidence type="ECO:0000313" key="2">
    <source>
        <dbReference type="EMBL" id="RJL22695.1"/>
    </source>
</evidence>
<evidence type="ECO:0000259" key="1">
    <source>
        <dbReference type="Pfam" id="PF12697"/>
    </source>
</evidence>
<gene>
    <name evidence="2" type="ORF">D3P05_00090</name>
</gene>
<dbReference type="Gene3D" id="3.40.50.1820">
    <property type="entry name" value="alpha/beta hydrolase"/>
    <property type="match status" value="1"/>
</dbReference>
<dbReference type="InterPro" id="IPR050228">
    <property type="entry name" value="Carboxylesterase_BioH"/>
</dbReference>
<dbReference type="EMBL" id="QZEW01000001">
    <property type="protein sequence ID" value="RJL22695.1"/>
    <property type="molecule type" value="Genomic_DNA"/>
</dbReference>
<feature type="domain" description="AB hydrolase-1" evidence="1">
    <location>
        <begin position="33"/>
        <end position="210"/>
    </location>
</feature>
<name>A0A419ACP4_9RHOB</name>
<accession>A0A419ACP4</accession>
<dbReference type="Pfam" id="PF12697">
    <property type="entry name" value="Abhydrolase_6"/>
    <property type="match status" value="1"/>
</dbReference>
<reference evidence="3" key="1">
    <citation type="submission" date="2018-09" db="EMBL/GenBank/DDBJ databases">
        <title>Paracoccus onubensis nov. sp. a moderate halophilic bacterium isolated from Gruta de las Maravillas (Aracena, Spain).</title>
        <authorList>
            <person name="Jurado V."/>
            <person name="Gutierrez-Patricio S."/>
            <person name="Gonzalez-Pimentel J.L."/>
            <person name="Miller A.Z."/>
            <person name="Laiz L."/>
            <person name="Saiz-Jimenez C."/>
        </authorList>
    </citation>
    <scope>NUCLEOTIDE SEQUENCE [LARGE SCALE GENOMIC DNA]</scope>
    <source>
        <strain evidence="3">DSM 26381</strain>
    </source>
</reference>
<dbReference type="Proteomes" id="UP000283587">
    <property type="component" value="Unassembled WGS sequence"/>
</dbReference>
<keyword evidence="2" id="KW-0378">Hydrolase</keyword>
<dbReference type="SUPFAM" id="SSF53474">
    <property type="entry name" value="alpha/beta-Hydrolases"/>
    <property type="match status" value="1"/>
</dbReference>
<dbReference type="PANTHER" id="PTHR43194:SF5">
    <property type="entry name" value="PIMELOYL-[ACYL-CARRIER PROTEIN] METHYL ESTER ESTERASE"/>
    <property type="match status" value="1"/>
</dbReference>
<dbReference type="PRINTS" id="PR00111">
    <property type="entry name" value="ABHYDROLASE"/>
</dbReference>
<dbReference type="InterPro" id="IPR029058">
    <property type="entry name" value="AB_hydrolase_fold"/>
</dbReference>
<keyword evidence="3" id="KW-1185">Reference proteome</keyword>
<dbReference type="InterPro" id="IPR000073">
    <property type="entry name" value="AB_hydrolase_1"/>
</dbReference>
<protein>
    <submittedName>
        <fullName evidence="2">Alpha/beta fold hydrolase</fullName>
    </submittedName>
</protein>
<proteinExistence type="predicted"/>
<dbReference type="PANTHER" id="PTHR43194">
    <property type="entry name" value="HYDROLASE ALPHA/BETA FOLD FAMILY"/>
    <property type="match status" value="1"/>
</dbReference>
<comment type="caution">
    <text evidence="2">The sequence shown here is derived from an EMBL/GenBank/DDBJ whole genome shotgun (WGS) entry which is preliminary data.</text>
</comment>
<dbReference type="OrthoDB" id="5491135at2"/>
<dbReference type="AlphaFoldDB" id="A0A419ACP4"/>
<dbReference type="GO" id="GO:0016787">
    <property type="term" value="F:hydrolase activity"/>
    <property type="evidence" value="ECO:0007669"/>
    <property type="project" value="UniProtKB-KW"/>
</dbReference>
<evidence type="ECO:0000313" key="3">
    <source>
        <dbReference type="Proteomes" id="UP000283587"/>
    </source>
</evidence>